<dbReference type="Gene3D" id="2.30.30.140">
    <property type="match status" value="1"/>
</dbReference>
<organism evidence="2 3">
    <name type="scientific">Stylosanthes scabra</name>
    <dbReference type="NCBI Taxonomy" id="79078"/>
    <lineage>
        <taxon>Eukaryota</taxon>
        <taxon>Viridiplantae</taxon>
        <taxon>Streptophyta</taxon>
        <taxon>Embryophyta</taxon>
        <taxon>Tracheophyta</taxon>
        <taxon>Spermatophyta</taxon>
        <taxon>Magnoliopsida</taxon>
        <taxon>eudicotyledons</taxon>
        <taxon>Gunneridae</taxon>
        <taxon>Pentapetalae</taxon>
        <taxon>rosids</taxon>
        <taxon>fabids</taxon>
        <taxon>Fabales</taxon>
        <taxon>Fabaceae</taxon>
        <taxon>Papilionoideae</taxon>
        <taxon>50 kb inversion clade</taxon>
        <taxon>dalbergioids sensu lato</taxon>
        <taxon>Dalbergieae</taxon>
        <taxon>Pterocarpus clade</taxon>
        <taxon>Stylosanthes</taxon>
    </lineage>
</organism>
<sequence>MARLRPRNKPVSSSFTNAEIKKMEKLLKQSIRLPLGQEFCQMIAADFNHSAGHAGKAVVEWTEIQSWFLTRLQDSLEVPKDLEFKEVKNIQNTSELKFEARSSIDGAWYDVDKFLNYRFRGAGKVEVCIRFVGFGAEEDEWVNIKNSVRERSVPLDNKDCRNLKPGDQVLCFQERRDRAIHYDAQIMKIERKMHDVRGCRCLFLIQYDHDDSEESVRLKRMCRRPRS</sequence>
<protein>
    <recommendedName>
        <fullName evidence="1">SAWADEE domain-containing protein</fullName>
    </recommendedName>
</protein>
<dbReference type="Gene3D" id="2.40.50.40">
    <property type="match status" value="1"/>
</dbReference>
<proteinExistence type="predicted"/>
<dbReference type="Pfam" id="PF16719">
    <property type="entry name" value="SAWADEE"/>
    <property type="match status" value="1"/>
</dbReference>
<dbReference type="CDD" id="cd00024">
    <property type="entry name" value="CD_CSD"/>
    <property type="match status" value="1"/>
</dbReference>
<accession>A0ABU6R9R4</accession>
<keyword evidence="3" id="KW-1185">Reference proteome</keyword>
<comment type="caution">
    <text evidence="2">The sequence shown here is derived from an EMBL/GenBank/DDBJ whole genome shotgun (WGS) entry which is preliminary data.</text>
</comment>
<dbReference type="Proteomes" id="UP001341840">
    <property type="component" value="Unassembled WGS sequence"/>
</dbReference>
<dbReference type="EMBL" id="JASCZI010030291">
    <property type="protein sequence ID" value="MED6120725.1"/>
    <property type="molecule type" value="Genomic_DNA"/>
</dbReference>
<evidence type="ECO:0000313" key="3">
    <source>
        <dbReference type="Proteomes" id="UP001341840"/>
    </source>
</evidence>
<feature type="domain" description="SAWADEE" evidence="1">
    <location>
        <begin position="95"/>
        <end position="222"/>
    </location>
</feature>
<reference evidence="2 3" key="1">
    <citation type="journal article" date="2023" name="Plants (Basel)">
        <title>Bridging the Gap: Combining Genomics and Transcriptomics Approaches to Understand Stylosanthes scabra, an Orphan Legume from the Brazilian Caatinga.</title>
        <authorList>
            <person name="Ferreira-Neto J.R.C."/>
            <person name="da Silva M.D."/>
            <person name="Binneck E."/>
            <person name="de Melo N.F."/>
            <person name="da Silva R.H."/>
            <person name="de Melo A.L.T.M."/>
            <person name="Pandolfi V."/>
            <person name="Bustamante F.O."/>
            <person name="Brasileiro-Vidal A.C."/>
            <person name="Benko-Iseppon A.M."/>
        </authorList>
    </citation>
    <scope>NUCLEOTIDE SEQUENCE [LARGE SCALE GENOMIC DNA]</scope>
    <source>
        <tissue evidence="2">Leaves</tissue>
    </source>
</reference>
<dbReference type="PANTHER" id="PTHR33827">
    <property type="entry name" value="PROTEIN SAWADEE HOMEODOMAIN HOMOLOG 2"/>
    <property type="match status" value="1"/>
</dbReference>
<evidence type="ECO:0000259" key="1">
    <source>
        <dbReference type="Pfam" id="PF16719"/>
    </source>
</evidence>
<name>A0ABU6R9R4_9FABA</name>
<dbReference type="InterPro" id="IPR039276">
    <property type="entry name" value="SHH1/2"/>
</dbReference>
<gene>
    <name evidence="2" type="ORF">PIB30_023656</name>
</gene>
<dbReference type="InterPro" id="IPR032001">
    <property type="entry name" value="SAWADEE_dom"/>
</dbReference>
<evidence type="ECO:0000313" key="2">
    <source>
        <dbReference type="EMBL" id="MED6120725.1"/>
    </source>
</evidence>
<dbReference type="PANTHER" id="PTHR33827:SF3">
    <property type="entry name" value="OS09G0346900 PROTEIN"/>
    <property type="match status" value="1"/>
</dbReference>